<dbReference type="Proteomes" id="UP000460272">
    <property type="component" value="Unassembled WGS sequence"/>
</dbReference>
<evidence type="ECO:0000313" key="2">
    <source>
        <dbReference type="EMBL" id="TVY99623.1"/>
    </source>
</evidence>
<gene>
    <name evidence="2" type="ORF">EAS64_40855</name>
</gene>
<protein>
    <submittedName>
        <fullName evidence="2">Uncharacterized protein</fullName>
    </submittedName>
</protein>
<name>A0A6P2BNA6_9ACTN</name>
<keyword evidence="3" id="KW-1185">Reference proteome</keyword>
<feature type="transmembrane region" description="Helical" evidence="1">
    <location>
        <begin position="62"/>
        <end position="89"/>
    </location>
</feature>
<evidence type="ECO:0000313" key="3">
    <source>
        <dbReference type="Proteomes" id="UP000460272"/>
    </source>
</evidence>
<dbReference type="AlphaFoldDB" id="A0A6P2BNA6"/>
<keyword evidence="1" id="KW-0472">Membrane</keyword>
<keyword evidence="1" id="KW-1133">Transmembrane helix</keyword>
<comment type="caution">
    <text evidence="2">The sequence shown here is derived from an EMBL/GenBank/DDBJ whole genome shotgun (WGS) entry which is preliminary data.</text>
</comment>
<dbReference type="EMBL" id="RPFW01000012">
    <property type="protein sequence ID" value="TVY99623.1"/>
    <property type="molecule type" value="Genomic_DNA"/>
</dbReference>
<sequence>MVASGTFPPVIQALTVQVAASPRWLLAWARAIWTQRLTREVLATVLAPGCFFRLWVGVGVGLLVGVALCVGVGLLVGVALCVGVGLLVGVALCVGVGLLVGVALWVGVGLCVGVGLWVGVGEWAGVDE</sequence>
<evidence type="ECO:0000256" key="1">
    <source>
        <dbReference type="SAM" id="Phobius"/>
    </source>
</evidence>
<keyword evidence="1" id="KW-0812">Transmembrane</keyword>
<accession>A0A6P2BNA6</accession>
<organism evidence="2 3">
    <name type="scientific">Trebonia kvetii</name>
    <dbReference type="NCBI Taxonomy" id="2480626"/>
    <lineage>
        <taxon>Bacteria</taxon>
        <taxon>Bacillati</taxon>
        <taxon>Actinomycetota</taxon>
        <taxon>Actinomycetes</taxon>
        <taxon>Streptosporangiales</taxon>
        <taxon>Treboniaceae</taxon>
        <taxon>Trebonia</taxon>
    </lineage>
</organism>
<feature type="transmembrane region" description="Helical" evidence="1">
    <location>
        <begin position="96"/>
        <end position="120"/>
    </location>
</feature>
<proteinExistence type="predicted"/>
<reference evidence="2 3" key="1">
    <citation type="submission" date="2018-11" db="EMBL/GenBank/DDBJ databases">
        <title>Trebonia kvetii gen.nov., sp.nov., a novel acidophilic actinobacterium, and proposal of the new actinobacterial family Treboniaceae fam. nov.</title>
        <authorList>
            <person name="Rapoport D."/>
            <person name="Sagova-Mareckova M."/>
            <person name="Sedlacek I."/>
            <person name="Provaznik J."/>
            <person name="Kralova S."/>
            <person name="Pavlinic D."/>
            <person name="Benes V."/>
            <person name="Kopecky J."/>
        </authorList>
    </citation>
    <scope>NUCLEOTIDE SEQUENCE [LARGE SCALE GENOMIC DNA]</scope>
    <source>
        <strain evidence="2 3">15Tr583</strain>
    </source>
</reference>